<dbReference type="EC" id="2.7.4.25" evidence="8"/>
<dbReference type="NCBIfam" id="TIGR00017">
    <property type="entry name" value="cmk"/>
    <property type="match status" value="1"/>
</dbReference>
<dbReference type="GO" id="GO:0005737">
    <property type="term" value="C:cytoplasm"/>
    <property type="evidence" value="ECO:0007669"/>
    <property type="project" value="UniProtKB-SubCell"/>
</dbReference>
<dbReference type="InterPro" id="IPR011994">
    <property type="entry name" value="Cytidylate_kinase_dom"/>
</dbReference>
<dbReference type="PATRIC" id="fig|206506.3.peg.77"/>
<evidence type="ECO:0000256" key="6">
    <source>
        <dbReference type="ARBA" id="ARBA00047615"/>
    </source>
</evidence>
<gene>
    <name evidence="8" type="primary">cmk</name>
    <name evidence="10" type="ORF">AAV32_00255</name>
    <name evidence="11" type="ORF">EV679_1200</name>
</gene>
<keyword evidence="4 8" id="KW-0418">Kinase</keyword>
<dbReference type="STRING" id="206506.AAV32_00255"/>
<dbReference type="OrthoDB" id="9807434at2"/>
<accession>A0A171KVC0</accession>
<dbReference type="GO" id="GO:0005524">
    <property type="term" value="F:ATP binding"/>
    <property type="evidence" value="ECO:0007669"/>
    <property type="project" value="UniProtKB-UniRule"/>
</dbReference>
<dbReference type="Proteomes" id="UP000078084">
    <property type="component" value="Unassembled WGS sequence"/>
</dbReference>
<evidence type="ECO:0000313" key="10">
    <source>
        <dbReference type="EMBL" id="KKO72837.1"/>
    </source>
</evidence>
<evidence type="ECO:0000256" key="5">
    <source>
        <dbReference type="ARBA" id="ARBA00022840"/>
    </source>
</evidence>
<organism evidence="10 12">
    <name type="scientific">Kerstersia gyiorum</name>
    <dbReference type="NCBI Taxonomy" id="206506"/>
    <lineage>
        <taxon>Bacteria</taxon>
        <taxon>Pseudomonadati</taxon>
        <taxon>Pseudomonadota</taxon>
        <taxon>Betaproteobacteria</taxon>
        <taxon>Burkholderiales</taxon>
        <taxon>Alcaligenaceae</taxon>
        <taxon>Kerstersia</taxon>
    </lineage>
</organism>
<evidence type="ECO:0000313" key="13">
    <source>
        <dbReference type="Proteomes" id="UP000292039"/>
    </source>
</evidence>
<dbReference type="Gene3D" id="3.40.50.300">
    <property type="entry name" value="P-loop containing nucleotide triphosphate hydrolases"/>
    <property type="match status" value="1"/>
</dbReference>
<comment type="catalytic activity">
    <reaction evidence="6 8">
        <text>dCMP + ATP = dCDP + ADP</text>
        <dbReference type="Rhea" id="RHEA:25094"/>
        <dbReference type="ChEBI" id="CHEBI:30616"/>
        <dbReference type="ChEBI" id="CHEBI:57566"/>
        <dbReference type="ChEBI" id="CHEBI:58593"/>
        <dbReference type="ChEBI" id="CHEBI:456216"/>
        <dbReference type="EC" id="2.7.4.25"/>
    </reaction>
</comment>
<keyword evidence="12" id="KW-1185">Reference proteome</keyword>
<protein>
    <recommendedName>
        <fullName evidence="8">Cytidylate kinase</fullName>
        <shortName evidence="8">CK</shortName>
        <ecNumber evidence="8">2.7.4.25</ecNumber>
    </recommendedName>
    <alternativeName>
        <fullName evidence="8">Cytidine monophosphate kinase</fullName>
        <shortName evidence="8">CMP kinase</shortName>
    </alternativeName>
</protein>
<feature type="binding site" evidence="8">
    <location>
        <begin position="19"/>
        <end position="27"/>
    </location>
    <ligand>
        <name>ATP</name>
        <dbReference type="ChEBI" id="CHEBI:30616"/>
    </ligand>
</feature>
<keyword evidence="5 8" id="KW-0067">ATP-binding</keyword>
<evidence type="ECO:0000313" key="12">
    <source>
        <dbReference type="Proteomes" id="UP000078084"/>
    </source>
</evidence>
<comment type="subcellular location">
    <subcellularLocation>
        <location evidence="8">Cytoplasm</location>
    </subcellularLocation>
</comment>
<dbReference type="CDD" id="cd02020">
    <property type="entry name" value="CMPK"/>
    <property type="match status" value="1"/>
</dbReference>
<dbReference type="GO" id="GO:0006220">
    <property type="term" value="P:pyrimidine nucleotide metabolic process"/>
    <property type="evidence" value="ECO:0007669"/>
    <property type="project" value="UniProtKB-UniRule"/>
</dbReference>
<keyword evidence="2 8" id="KW-0808">Transferase</keyword>
<dbReference type="Proteomes" id="UP000292039">
    <property type="component" value="Unassembled WGS sequence"/>
</dbReference>
<sequence length="228" mass="24410">MKNFPSTDSTPAPVITIDGPTASGKGTVAQAVASALGWQVLDSGALYRLTALAASQAGIADEDLDGLAQAARSLDVRFDGGAIWLAGQRVEETIRQEAVGNRASRIAALLPVREALLARQRAFRQVPGLVADGRDMGTIVFPDAPLKIFLVADAEARARRRAKQLSDKGISANLEDILRDMRERDARDTHRSVAPLVAAQDAITLDSSNWTAEETTRAILQLWSEIVA</sequence>
<dbReference type="EMBL" id="SGWZ01000001">
    <property type="protein sequence ID" value="RZS73990.1"/>
    <property type="molecule type" value="Genomic_DNA"/>
</dbReference>
<dbReference type="RefSeq" id="WP_068366263.1">
    <property type="nucleotide sequence ID" value="NZ_CBCSEB010000007.1"/>
</dbReference>
<dbReference type="HAMAP" id="MF_00238">
    <property type="entry name" value="Cytidyl_kinase_type1"/>
    <property type="match status" value="1"/>
</dbReference>
<comment type="caution">
    <text evidence="10">The sequence shown here is derived from an EMBL/GenBank/DDBJ whole genome shotgun (WGS) entry which is preliminary data.</text>
</comment>
<evidence type="ECO:0000256" key="3">
    <source>
        <dbReference type="ARBA" id="ARBA00022741"/>
    </source>
</evidence>
<evidence type="ECO:0000256" key="4">
    <source>
        <dbReference type="ARBA" id="ARBA00022777"/>
    </source>
</evidence>
<dbReference type="SUPFAM" id="SSF52540">
    <property type="entry name" value="P-loop containing nucleoside triphosphate hydrolases"/>
    <property type="match status" value="1"/>
</dbReference>
<dbReference type="EMBL" id="LBNE01000001">
    <property type="protein sequence ID" value="KKO72837.1"/>
    <property type="molecule type" value="Genomic_DNA"/>
</dbReference>
<evidence type="ECO:0000256" key="1">
    <source>
        <dbReference type="ARBA" id="ARBA00009427"/>
    </source>
</evidence>
<keyword evidence="8" id="KW-0963">Cytoplasm</keyword>
<dbReference type="Pfam" id="PF02224">
    <property type="entry name" value="Cytidylate_kin"/>
    <property type="match status" value="1"/>
</dbReference>
<dbReference type="InterPro" id="IPR027417">
    <property type="entry name" value="P-loop_NTPase"/>
</dbReference>
<comment type="similarity">
    <text evidence="1 8">Belongs to the cytidylate kinase family. Type 1 subfamily.</text>
</comment>
<evidence type="ECO:0000259" key="9">
    <source>
        <dbReference type="Pfam" id="PF02224"/>
    </source>
</evidence>
<evidence type="ECO:0000256" key="2">
    <source>
        <dbReference type="ARBA" id="ARBA00022679"/>
    </source>
</evidence>
<evidence type="ECO:0000256" key="7">
    <source>
        <dbReference type="ARBA" id="ARBA00048478"/>
    </source>
</evidence>
<comment type="catalytic activity">
    <reaction evidence="7 8">
        <text>CMP + ATP = CDP + ADP</text>
        <dbReference type="Rhea" id="RHEA:11600"/>
        <dbReference type="ChEBI" id="CHEBI:30616"/>
        <dbReference type="ChEBI" id="CHEBI:58069"/>
        <dbReference type="ChEBI" id="CHEBI:60377"/>
        <dbReference type="ChEBI" id="CHEBI:456216"/>
        <dbReference type="EC" id="2.7.4.25"/>
    </reaction>
</comment>
<dbReference type="GO" id="GO:0036431">
    <property type="term" value="F:dCMP kinase activity"/>
    <property type="evidence" value="ECO:0007669"/>
    <property type="project" value="InterPro"/>
</dbReference>
<proteinExistence type="inferred from homology"/>
<reference evidence="10 12" key="1">
    <citation type="submission" date="2015-04" db="EMBL/GenBank/DDBJ databases">
        <title>Genome sequence of Kerstersia gyiorum CG1.</title>
        <authorList>
            <person name="Greninger A.L."/>
            <person name="Kozyreva V."/>
            <person name="Chaturvedi V."/>
        </authorList>
    </citation>
    <scope>NUCLEOTIDE SEQUENCE [LARGE SCALE GENOMIC DNA]</scope>
    <source>
        <strain evidence="10 12">CG1</strain>
    </source>
</reference>
<keyword evidence="3 8" id="KW-0547">Nucleotide-binding</keyword>
<evidence type="ECO:0000313" key="11">
    <source>
        <dbReference type="EMBL" id="RZS73990.1"/>
    </source>
</evidence>
<evidence type="ECO:0000256" key="8">
    <source>
        <dbReference type="HAMAP-Rule" id="MF_00238"/>
    </source>
</evidence>
<dbReference type="GeneID" id="99727307"/>
<reference evidence="11 13" key="2">
    <citation type="submission" date="2019-02" db="EMBL/GenBank/DDBJ databases">
        <title>Genomic Encyclopedia of Type Strains, Phase IV (KMG-IV): sequencing the most valuable type-strain genomes for metagenomic binning, comparative biology and taxonomic classification.</title>
        <authorList>
            <person name="Goeker M."/>
        </authorList>
    </citation>
    <scope>NUCLEOTIDE SEQUENCE [LARGE SCALE GENOMIC DNA]</scope>
    <source>
        <strain evidence="11 13">DSM 16618</strain>
    </source>
</reference>
<dbReference type="AlphaFoldDB" id="A0A171KVC0"/>
<dbReference type="InterPro" id="IPR003136">
    <property type="entry name" value="Cytidylate_kin"/>
</dbReference>
<name>A0A171KVC0_9BURK</name>
<feature type="domain" description="Cytidylate kinase" evidence="9">
    <location>
        <begin position="15"/>
        <end position="222"/>
    </location>
</feature>